<dbReference type="InterPro" id="IPR029033">
    <property type="entry name" value="His_PPase_superfam"/>
</dbReference>
<sequence length="163" mass="17931">MPKRLILMRHAKAGWDGPHLSDIERPLNARGRADAARIGAWLRQEGYLPDAVLCSAATRTRETLSRLGVEAETEFLQSLYLAPEQVMLKALKAARADTVLMLGHNPGIGLFAQDVVAEAPSHPKFRRYPTAATLVCDLPVNDWADAVPRSAQVVDFIVPRDLP</sequence>
<keyword evidence="2" id="KW-1185">Reference proteome</keyword>
<dbReference type="CDD" id="cd07067">
    <property type="entry name" value="HP_PGM_like"/>
    <property type="match status" value="1"/>
</dbReference>
<dbReference type="Gene3D" id="3.40.50.1240">
    <property type="entry name" value="Phosphoglycerate mutase-like"/>
    <property type="match status" value="1"/>
</dbReference>
<organism evidence="1 2">
    <name type="scientific">Thalassorhabdomicrobium marinisediminis</name>
    <dbReference type="NCBI Taxonomy" id="2170577"/>
    <lineage>
        <taxon>Bacteria</taxon>
        <taxon>Pseudomonadati</taxon>
        <taxon>Pseudomonadota</taxon>
        <taxon>Alphaproteobacteria</taxon>
        <taxon>Rhodobacterales</taxon>
        <taxon>Paracoccaceae</taxon>
        <taxon>Thalassorhabdomicrobium</taxon>
    </lineage>
</organism>
<name>A0A2T7FWB5_9RHOB</name>
<dbReference type="RefSeq" id="WP_108641240.1">
    <property type="nucleotide sequence ID" value="NZ_QCYG01000006.1"/>
</dbReference>
<dbReference type="Proteomes" id="UP000244817">
    <property type="component" value="Unassembled WGS sequence"/>
</dbReference>
<protein>
    <submittedName>
        <fullName evidence="1">Phosphoglycerate mutase</fullName>
    </submittedName>
</protein>
<dbReference type="EMBL" id="QCYG01000006">
    <property type="protein sequence ID" value="PVA06461.1"/>
    <property type="molecule type" value="Genomic_DNA"/>
</dbReference>
<dbReference type="PANTHER" id="PTHR47623:SF1">
    <property type="entry name" value="OS09G0287300 PROTEIN"/>
    <property type="match status" value="1"/>
</dbReference>
<dbReference type="PANTHER" id="PTHR47623">
    <property type="entry name" value="OS09G0287300 PROTEIN"/>
    <property type="match status" value="1"/>
</dbReference>
<reference evidence="1 2" key="1">
    <citation type="submission" date="2018-04" db="EMBL/GenBank/DDBJ databases">
        <title>Pelagivirga bohaiensis gen. nov., sp. nov., a bacterium isolated from the Bohai Sea.</title>
        <authorList>
            <person name="Ji X."/>
        </authorList>
    </citation>
    <scope>NUCLEOTIDE SEQUENCE [LARGE SCALE GENOMIC DNA]</scope>
    <source>
        <strain evidence="1 2">BH-SD16</strain>
    </source>
</reference>
<accession>A0A2T7FWB5</accession>
<dbReference type="AlphaFoldDB" id="A0A2T7FWB5"/>
<evidence type="ECO:0000313" key="2">
    <source>
        <dbReference type="Proteomes" id="UP000244817"/>
    </source>
</evidence>
<gene>
    <name evidence="1" type="ORF">DC363_11210</name>
</gene>
<dbReference type="SMART" id="SM00855">
    <property type="entry name" value="PGAM"/>
    <property type="match status" value="1"/>
</dbReference>
<comment type="caution">
    <text evidence="1">The sequence shown here is derived from an EMBL/GenBank/DDBJ whole genome shotgun (WGS) entry which is preliminary data.</text>
</comment>
<dbReference type="OrthoDB" id="9810154at2"/>
<dbReference type="Pfam" id="PF00300">
    <property type="entry name" value="His_Phos_1"/>
    <property type="match status" value="1"/>
</dbReference>
<proteinExistence type="predicted"/>
<evidence type="ECO:0000313" key="1">
    <source>
        <dbReference type="EMBL" id="PVA06461.1"/>
    </source>
</evidence>
<dbReference type="SUPFAM" id="SSF53254">
    <property type="entry name" value="Phosphoglycerate mutase-like"/>
    <property type="match status" value="1"/>
</dbReference>
<dbReference type="InterPro" id="IPR013078">
    <property type="entry name" value="His_Pase_superF_clade-1"/>
</dbReference>